<gene>
    <name evidence="2" type="ORF">MUCCIDRAFT_108231</name>
</gene>
<keyword evidence="3" id="KW-1185">Reference proteome</keyword>
<dbReference type="Proteomes" id="UP000077051">
    <property type="component" value="Unassembled WGS sequence"/>
</dbReference>
<name>A0A162RDV5_MUCCL</name>
<feature type="region of interest" description="Disordered" evidence="1">
    <location>
        <begin position="86"/>
        <end position="165"/>
    </location>
</feature>
<feature type="compositionally biased region" description="Low complexity" evidence="1">
    <location>
        <begin position="118"/>
        <end position="129"/>
    </location>
</feature>
<feature type="compositionally biased region" description="Basic residues" evidence="1">
    <location>
        <begin position="44"/>
        <end position="60"/>
    </location>
</feature>
<dbReference type="EMBL" id="AMYB01000003">
    <property type="protein sequence ID" value="OAD04409.1"/>
    <property type="molecule type" value="Genomic_DNA"/>
</dbReference>
<protein>
    <submittedName>
        <fullName evidence="2">Uncharacterized protein</fullName>
    </submittedName>
</protein>
<sequence>MGNTHSTTTRRQAAPRAVKTRKSPRRFGLPSQRRAHAAAPVAVKPRRKFGFGSSRKHRHGATAAAPVATTTVPSNSMTLRKLKAKISPGPKVATTTTSKRSRKHAKKDPVSGLVDKLAPAAGAAGVSAAPRHRSRGFGFGRRRPVEPPITTKRGMFSRFQRARAY</sequence>
<evidence type="ECO:0000256" key="1">
    <source>
        <dbReference type="SAM" id="MobiDB-lite"/>
    </source>
</evidence>
<reference evidence="2 3" key="1">
    <citation type="submission" date="2015-06" db="EMBL/GenBank/DDBJ databases">
        <title>Expansion of signal transduction pathways in fungi by whole-genome duplication.</title>
        <authorList>
            <consortium name="DOE Joint Genome Institute"/>
            <person name="Corrochano L.M."/>
            <person name="Kuo A."/>
            <person name="Marcet-Houben M."/>
            <person name="Polaino S."/>
            <person name="Salamov A."/>
            <person name="Villalobos J.M."/>
            <person name="Alvarez M.I."/>
            <person name="Avalos J."/>
            <person name="Benito E.P."/>
            <person name="Benoit I."/>
            <person name="Burger G."/>
            <person name="Camino L.P."/>
            <person name="Canovas D."/>
            <person name="Cerda-Olmedo E."/>
            <person name="Cheng J.-F."/>
            <person name="Dominguez A."/>
            <person name="Elias M."/>
            <person name="Eslava A.P."/>
            <person name="Glaser F."/>
            <person name="Grimwood J."/>
            <person name="Gutierrez G."/>
            <person name="Heitman J."/>
            <person name="Henrissat B."/>
            <person name="Iturriaga E.A."/>
            <person name="Lang B.F."/>
            <person name="Lavin J.L."/>
            <person name="Lee S."/>
            <person name="Li W."/>
            <person name="Lindquist E."/>
            <person name="Lopez-Garcia S."/>
            <person name="Luque E.M."/>
            <person name="Marcos A.T."/>
            <person name="Martin J."/>
            <person name="Mccluskey K."/>
            <person name="Medina H.R."/>
            <person name="Miralles-Duran A."/>
            <person name="Miyazaki A."/>
            <person name="Munoz-Torres E."/>
            <person name="Oguiza J.A."/>
            <person name="Ohm R."/>
            <person name="Olmedo M."/>
            <person name="Orejas M."/>
            <person name="Ortiz-Castellanos L."/>
            <person name="Pisabarro A.G."/>
            <person name="Rodriguez-Romero J."/>
            <person name="Ruiz-Herrera J."/>
            <person name="Ruiz-Vazquez R."/>
            <person name="Sanz C."/>
            <person name="Schackwitz W."/>
            <person name="Schmutz J."/>
            <person name="Shahriari M."/>
            <person name="Shelest E."/>
            <person name="Silva-Franco F."/>
            <person name="Soanes D."/>
            <person name="Syed K."/>
            <person name="Tagua V.G."/>
            <person name="Talbot N.J."/>
            <person name="Thon M."/>
            <person name="De Vries R.P."/>
            <person name="Wiebenga A."/>
            <person name="Yadav J.S."/>
            <person name="Braun E.L."/>
            <person name="Baker S."/>
            <person name="Garre V."/>
            <person name="Horwitz B."/>
            <person name="Torres-Martinez S."/>
            <person name="Idnurm A."/>
            <person name="Herrera-Estrella A."/>
            <person name="Gabaldon T."/>
            <person name="Grigoriev I.V."/>
        </authorList>
    </citation>
    <scope>NUCLEOTIDE SEQUENCE [LARGE SCALE GENOMIC DNA]</scope>
    <source>
        <strain evidence="2 3">CBS 277.49</strain>
    </source>
</reference>
<organism evidence="2 3">
    <name type="scientific">Mucor lusitanicus CBS 277.49</name>
    <dbReference type="NCBI Taxonomy" id="747725"/>
    <lineage>
        <taxon>Eukaryota</taxon>
        <taxon>Fungi</taxon>
        <taxon>Fungi incertae sedis</taxon>
        <taxon>Mucoromycota</taxon>
        <taxon>Mucoromycotina</taxon>
        <taxon>Mucoromycetes</taxon>
        <taxon>Mucorales</taxon>
        <taxon>Mucorineae</taxon>
        <taxon>Mucoraceae</taxon>
        <taxon>Mucor</taxon>
    </lineage>
</organism>
<evidence type="ECO:0000313" key="3">
    <source>
        <dbReference type="Proteomes" id="UP000077051"/>
    </source>
</evidence>
<proteinExistence type="predicted"/>
<dbReference type="VEuPathDB" id="FungiDB:MUCCIDRAFT_108231"/>
<dbReference type="OrthoDB" id="2258814at2759"/>
<evidence type="ECO:0000313" key="2">
    <source>
        <dbReference type="EMBL" id="OAD04409.1"/>
    </source>
</evidence>
<comment type="caution">
    <text evidence="2">The sequence shown here is derived from an EMBL/GenBank/DDBJ whole genome shotgun (WGS) entry which is preliminary data.</text>
</comment>
<dbReference type="AlphaFoldDB" id="A0A162RDV5"/>
<feature type="region of interest" description="Disordered" evidence="1">
    <location>
        <begin position="1"/>
        <end position="69"/>
    </location>
</feature>
<accession>A0A162RDV5</accession>
<feature type="compositionally biased region" description="Polar residues" evidence="1">
    <location>
        <begin position="1"/>
        <end position="11"/>
    </location>
</feature>